<proteinExistence type="predicted"/>
<evidence type="ECO:0000313" key="1">
    <source>
        <dbReference type="EMBL" id="QHT26617.1"/>
    </source>
</evidence>
<dbReference type="AlphaFoldDB" id="A0A6C0EBR5"/>
<name>A0A6C0EBR5_9ZZZZ</name>
<organism evidence="1">
    <name type="scientific">viral metagenome</name>
    <dbReference type="NCBI Taxonomy" id="1070528"/>
    <lineage>
        <taxon>unclassified sequences</taxon>
        <taxon>metagenomes</taxon>
        <taxon>organismal metagenomes</taxon>
    </lineage>
</organism>
<protein>
    <submittedName>
        <fullName evidence="1">Uncharacterized protein</fullName>
    </submittedName>
</protein>
<sequence>MKKSIIKYIKWKNIYLNILNIKINIINQK</sequence>
<reference evidence="1" key="1">
    <citation type="journal article" date="2020" name="Nature">
        <title>Giant virus diversity and host interactions through global metagenomics.</title>
        <authorList>
            <person name="Schulz F."/>
            <person name="Roux S."/>
            <person name="Paez-Espino D."/>
            <person name="Jungbluth S."/>
            <person name="Walsh D.A."/>
            <person name="Denef V.J."/>
            <person name="McMahon K.D."/>
            <person name="Konstantinidis K.T."/>
            <person name="Eloe-Fadrosh E.A."/>
            <person name="Kyrpides N.C."/>
            <person name="Woyke T."/>
        </authorList>
    </citation>
    <scope>NUCLEOTIDE SEQUENCE</scope>
    <source>
        <strain evidence="1">GVMAG-M-3300023179-2</strain>
    </source>
</reference>
<dbReference type="EMBL" id="MN739799">
    <property type="protein sequence ID" value="QHT26617.1"/>
    <property type="molecule type" value="Genomic_DNA"/>
</dbReference>
<accession>A0A6C0EBR5</accession>